<reference evidence="4" key="1">
    <citation type="journal article" date="2015" name="PLoS Genet.">
        <title>Genome Sequence and Transcriptome Analyses of Chrysochromulina tobin: Metabolic Tools for Enhanced Algal Fitness in the Prominent Order Prymnesiales (Haptophyceae).</title>
        <authorList>
            <person name="Hovde B.T."/>
            <person name="Deodato C.R."/>
            <person name="Hunsperger H.M."/>
            <person name="Ryken S.A."/>
            <person name="Yost W."/>
            <person name="Jha R.K."/>
            <person name="Patterson J."/>
            <person name="Monnat R.J. Jr."/>
            <person name="Barlow S.B."/>
            <person name="Starkenburg S.R."/>
            <person name="Cattolico R.A."/>
        </authorList>
    </citation>
    <scope>NUCLEOTIDE SEQUENCE</scope>
    <source>
        <strain evidence="4">CCMP291</strain>
    </source>
</reference>
<sequence length="374" mass="39518">MLEPRCSLGGVIGQRNPAEYKATTSERLSFAMRSLVGLPVTITLKGGGLFDGILSTGWWDEAGCPEDAKGKQAGVVMRVVRQVVGPEELVAEAVARRVFRRTDIVSLVIKDADLYNDERTVVARSIGDGVLADTEIEVAGRGAGEDRELVRATTWLSEDTALDADLSMSKGGSTRNWDQFAVNERLGHRSNYSDDLYTTKLTMDKYTPEQLAKAQAMAAEIEKKGSTNKHVLEERGLKELDDNDDEDEEAKYSMVLTSDGTDPTRAVVSTITAPATPALPAAPPASGGSPSVDAPAAGGEAPSKPPLSMKSKLNAAAKAFVPGKPYGGAGAGTPAMSGAMSGADAALSPRLPPQPQMVQYSVASPPQAMMYTMQ</sequence>
<dbReference type="EMBL" id="JWZX01003279">
    <property type="protein sequence ID" value="KOO22411.1"/>
    <property type="molecule type" value="Genomic_DNA"/>
</dbReference>
<gene>
    <name evidence="3" type="ORF">Ctob_005106</name>
</gene>
<dbReference type="GO" id="GO:0010494">
    <property type="term" value="C:cytoplasmic stress granule"/>
    <property type="evidence" value="ECO:0007669"/>
    <property type="project" value="TreeGrafter"/>
</dbReference>
<feature type="compositionally biased region" description="Low complexity" evidence="1">
    <location>
        <begin position="277"/>
        <end position="299"/>
    </location>
</feature>
<feature type="non-terminal residue" evidence="3">
    <location>
        <position position="374"/>
    </location>
</feature>
<dbReference type="PANTHER" id="PTHR12854">
    <property type="entry name" value="ATAXIN 2-RELATED"/>
    <property type="match status" value="1"/>
</dbReference>
<name>A0A0M0J744_9EUKA</name>
<evidence type="ECO:0000313" key="3">
    <source>
        <dbReference type="EMBL" id="KOO22411.1"/>
    </source>
</evidence>
<feature type="domain" description="LsmAD" evidence="2">
    <location>
        <begin position="186"/>
        <end position="258"/>
    </location>
</feature>
<dbReference type="GO" id="GO:0034063">
    <property type="term" value="P:stress granule assembly"/>
    <property type="evidence" value="ECO:0007669"/>
    <property type="project" value="TreeGrafter"/>
</dbReference>
<feature type="region of interest" description="Disordered" evidence="1">
    <location>
        <begin position="277"/>
        <end position="308"/>
    </location>
</feature>
<evidence type="ECO:0000313" key="4">
    <source>
        <dbReference type="Proteomes" id="UP000037460"/>
    </source>
</evidence>
<evidence type="ECO:0000256" key="1">
    <source>
        <dbReference type="SAM" id="MobiDB-lite"/>
    </source>
</evidence>
<protein>
    <submittedName>
        <fullName evidence="3">mRNA polyadenylation regulating</fullName>
    </submittedName>
</protein>
<dbReference type="InterPro" id="IPR045117">
    <property type="entry name" value="ATXN2-like"/>
</dbReference>
<proteinExistence type="predicted"/>
<dbReference type="Proteomes" id="UP000037460">
    <property type="component" value="Unassembled WGS sequence"/>
</dbReference>
<dbReference type="SMART" id="SM01272">
    <property type="entry name" value="LsmAD"/>
    <property type="match status" value="1"/>
</dbReference>
<comment type="caution">
    <text evidence="3">The sequence shown here is derived from an EMBL/GenBank/DDBJ whole genome shotgun (WGS) entry which is preliminary data.</text>
</comment>
<keyword evidence="4" id="KW-1185">Reference proteome</keyword>
<dbReference type="OrthoDB" id="2275718at2759"/>
<organism evidence="3 4">
    <name type="scientific">Chrysochromulina tobinii</name>
    <dbReference type="NCBI Taxonomy" id="1460289"/>
    <lineage>
        <taxon>Eukaryota</taxon>
        <taxon>Haptista</taxon>
        <taxon>Haptophyta</taxon>
        <taxon>Prymnesiophyceae</taxon>
        <taxon>Prymnesiales</taxon>
        <taxon>Chrysochromulinaceae</taxon>
        <taxon>Chrysochromulina</taxon>
    </lineage>
</organism>
<dbReference type="Pfam" id="PF06741">
    <property type="entry name" value="LsmAD"/>
    <property type="match status" value="1"/>
</dbReference>
<dbReference type="AlphaFoldDB" id="A0A0M0J744"/>
<evidence type="ECO:0000259" key="2">
    <source>
        <dbReference type="SMART" id="SM01272"/>
    </source>
</evidence>
<dbReference type="GO" id="GO:0003729">
    <property type="term" value="F:mRNA binding"/>
    <property type="evidence" value="ECO:0007669"/>
    <property type="project" value="TreeGrafter"/>
</dbReference>
<dbReference type="InterPro" id="IPR009604">
    <property type="entry name" value="LsmAD_domain"/>
</dbReference>
<accession>A0A0M0J744</accession>
<dbReference type="PANTHER" id="PTHR12854:SF7">
    <property type="entry name" value="ATAXIN-2 HOMOLOG"/>
    <property type="match status" value="1"/>
</dbReference>
<dbReference type="InterPro" id="IPR025852">
    <property type="entry name" value="SM_dom_ATX"/>
</dbReference>
<dbReference type="Pfam" id="PF14438">
    <property type="entry name" value="SM-ATX"/>
    <property type="match status" value="1"/>
</dbReference>